<dbReference type="EMBL" id="SDPV01000002">
    <property type="protein sequence ID" value="RXZ63901.1"/>
    <property type="molecule type" value="Genomic_DNA"/>
</dbReference>
<dbReference type="NCBIfam" id="TIGR01643">
    <property type="entry name" value="YD_repeat_2x"/>
    <property type="match status" value="1"/>
</dbReference>
<dbReference type="PANTHER" id="PTHR32305:SF15">
    <property type="entry name" value="PROTEIN RHSA-RELATED"/>
    <property type="match status" value="1"/>
</dbReference>
<proteinExistence type="predicted"/>
<accession>A0A4Q2KLB3</accession>
<dbReference type="InterPro" id="IPR006530">
    <property type="entry name" value="YD"/>
</dbReference>
<evidence type="ECO:0000313" key="2">
    <source>
        <dbReference type="EMBL" id="RXZ63901.1"/>
    </source>
</evidence>
<feature type="region of interest" description="Disordered" evidence="1">
    <location>
        <begin position="1411"/>
        <end position="1436"/>
    </location>
</feature>
<feature type="compositionally biased region" description="Polar residues" evidence="1">
    <location>
        <begin position="1360"/>
        <end position="1370"/>
    </location>
</feature>
<feature type="region of interest" description="Disordered" evidence="1">
    <location>
        <begin position="1355"/>
        <end position="1399"/>
    </location>
</feature>
<dbReference type="PANTHER" id="PTHR32305">
    <property type="match status" value="1"/>
</dbReference>
<dbReference type="Pfam" id="PF05593">
    <property type="entry name" value="RHS_repeat"/>
    <property type="match status" value="1"/>
</dbReference>
<dbReference type="InterPro" id="IPR031325">
    <property type="entry name" value="RHS_repeat"/>
</dbReference>
<gene>
    <name evidence="2" type="ORF">ETX26_08080</name>
</gene>
<keyword evidence="3" id="KW-1185">Reference proteome</keyword>
<organism evidence="2 3">
    <name type="scientific">Pelagerythrobacter rhizovicinus</name>
    <dbReference type="NCBI Taxonomy" id="2268576"/>
    <lineage>
        <taxon>Bacteria</taxon>
        <taxon>Pseudomonadati</taxon>
        <taxon>Pseudomonadota</taxon>
        <taxon>Alphaproteobacteria</taxon>
        <taxon>Sphingomonadales</taxon>
        <taxon>Erythrobacteraceae</taxon>
        <taxon>Pelagerythrobacter</taxon>
    </lineage>
</organism>
<dbReference type="RefSeq" id="WP_129524219.1">
    <property type="nucleotide sequence ID" value="NZ_SDPV01000002.1"/>
</dbReference>
<dbReference type="Gene3D" id="2.180.10.10">
    <property type="entry name" value="RHS repeat-associated core"/>
    <property type="match status" value="1"/>
</dbReference>
<protein>
    <recommendedName>
        <fullName evidence="4">RHS repeat-associated core domain-containing protein</fullName>
    </recommendedName>
</protein>
<comment type="caution">
    <text evidence="2">The sequence shown here is derived from an EMBL/GenBank/DDBJ whole genome shotgun (WGS) entry which is preliminary data.</text>
</comment>
<name>A0A4Q2KLB3_9SPHN</name>
<evidence type="ECO:0008006" key="4">
    <source>
        <dbReference type="Google" id="ProtNLM"/>
    </source>
</evidence>
<evidence type="ECO:0000313" key="3">
    <source>
        <dbReference type="Proteomes" id="UP000293623"/>
    </source>
</evidence>
<dbReference type="InterPro" id="IPR050708">
    <property type="entry name" value="T6SS_VgrG/RHS"/>
</dbReference>
<dbReference type="OrthoDB" id="6057489at2"/>
<evidence type="ECO:0000256" key="1">
    <source>
        <dbReference type="SAM" id="MobiDB-lite"/>
    </source>
</evidence>
<reference evidence="2 3" key="1">
    <citation type="submission" date="2019-01" db="EMBL/GenBank/DDBJ databases">
        <title>Altererythrobacter rhizovicinus sp. nov., isolated from the rhizosphere soil of Haloxylon ammodendron.</title>
        <authorList>
            <person name="Li H.-P."/>
            <person name="Gou J.-Y."/>
            <person name="Yao D."/>
            <person name="Han Q.-Q."/>
            <person name="Shao K.-Z."/>
            <person name="Zhao Q."/>
            <person name="Zhang J.-L."/>
        </authorList>
    </citation>
    <scope>NUCLEOTIDE SEQUENCE [LARGE SCALE GENOMIC DNA]</scope>
    <source>
        <strain evidence="2 3">AY-3R</strain>
    </source>
</reference>
<dbReference type="Proteomes" id="UP000293623">
    <property type="component" value="Unassembled WGS sequence"/>
</dbReference>
<feature type="compositionally biased region" description="Polar residues" evidence="1">
    <location>
        <begin position="1424"/>
        <end position="1434"/>
    </location>
</feature>
<sequence>MFSFNAWKGSRERTSENALFLRRMTGERGAALFLAVTVTCLPLSALAQVVDPPQVISPLKVALDDNGVDLGSGKATIDLPVLSVPAAPRLRFQRVQDVAPYAQSTVSGSGSGYSSAGISVHTGAGGAESFECVDDACVSVTGTGSTIGQNSRYFTQGGTGAFYDFDLVQIEPSWPNTTRIYYASSVSYPDGEEISFSYDSYYYPAGSQSRTFYRPSTVSTNIGYSLKITYQSNTAGDEGWFRPKTATIYKDTAPTAPLARLTYNADGQTITDLGGRVYKCTGCMNSIGGVTQEAGGSLTLPGESEKAIEYVRHPTEGVVGAVIKDGVQWNYSYTNLVYDVTMWGYRYDGVQVTGPNGYSKQYVVSQTSRLGGTAYNIVTTATDSLGRTTDLHFDSAHRLRVIESPEENAVQVSYDNFGNLDEKTTKAKPGSGLVNIVEQAHFNTSGCNNVIADVLCYRPVWSKDGKGYQTDYAYTSHGLLKEQTDPADQDGVRRKTFITYTTVAPYRKAVVRVCGLGTTCGTNQEWRTEYDYWGKTALPSAIRRIDLATNTTLETTYAYDDAGRVLSEDGPLAGTDDTKYYRYDVHGRRTWEIGPKGADGLRPAMRTTYRNSDDKVVKVETGTVPYETSTTLTVLSQVDTSYDARRNPTRTRVSSGGTNYSVTDRSYDSRNRLICTTVRMNLSSLPSNACTAGTLGSNGPDRITKNIYDAADQLLQVRKAVGTSIEIADATYSYTLNGKRKYVIDANGNRAELRYDGHDRQNRWVFPSKTRPPAYNGTTPATALSSAGALNEGDYEAYTYDANGNRQTLRKRDGSLISYQYDALNRMTRKTIPNRADLAAVHERDVFYSYDLRNLQTRARFDSASGVGLTTTYDGFGRLLSNRSNLDGLDKTLTYEHDASGNRTKITHFDGQFFRTDYDARNRPTTVRQGNTALGSITYGPHGLPTLRAWTYAAASANKTSWTYDPVARLDSVGIDIHGTGGDATWSFTRNQASQILIEARSSDTYTWDRHENVSLSYSANGLNQYATVNGVTFCHDANGNLTADNLYAYLYDVENRLVEMRARVGTSCPAAYTGQIKARLKYDPLGRLYEVENYQSGVAQGPTRFLYDGDALVAEFSGTHASLRRYVHGPAAGIDDPLIWYEGSLLAASGRRYLHSDARGSIVSVTNYQGVSTATNSYSEYGIPDSASGTSNDIATKGRFRYTGQAWLDELGMYYYKARIYSPALGRFLQTDPIGYEDQVNLYAYVGNDPINGVDPSGEEGVWDAIVDWASDEASNIRTQIRRIPDDLRDLPGHIVNGTTGLPPTISGGASVATAPTRMVNALRAEAAAARVAPATARSERTFQTYIKTNSRTREVYSGRTSGTGTPAQNVARRDGGHQALNRQGYGPARLDRTSRDPQAIRGREQQLIERNGGARSQGGTSGNQINGISDRNPQGAACRAKATAEFGPC</sequence>
<dbReference type="NCBIfam" id="TIGR03696">
    <property type="entry name" value="Rhs_assc_core"/>
    <property type="match status" value="1"/>
</dbReference>
<dbReference type="InterPro" id="IPR022385">
    <property type="entry name" value="Rhs_assc_core"/>
</dbReference>